<feature type="transmembrane region" description="Helical" evidence="1">
    <location>
        <begin position="135"/>
        <end position="160"/>
    </location>
</feature>
<organism evidence="3 4">
    <name type="scientific">Bacillus salipaludis</name>
    <dbReference type="NCBI Taxonomy" id="2547811"/>
    <lineage>
        <taxon>Bacteria</taxon>
        <taxon>Bacillati</taxon>
        <taxon>Bacillota</taxon>
        <taxon>Bacilli</taxon>
        <taxon>Bacillales</taxon>
        <taxon>Bacillaceae</taxon>
        <taxon>Bacillus</taxon>
    </lineage>
</organism>
<keyword evidence="1" id="KW-1133">Transmembrane helix</keyword>
<gene>
    <name evidence="3" type="ORF">E2K98_16835</name>
</gene>
<accession>A0A4R5VPL4</accession>
<feature type="transmembrane region" description="Helical" evidence="1">
    <location>
        <begin position="180"/>
        <end position="197"/>
    </location>
</feature>
<feature type="transmembrane region" description="Helical" evidence="1">
    <location>
        <begin position="59"/>
        <end position="75"/>
    </location>
</feature>
<protein>
    <submittedName>
        <fullName evidence="3">DUF418 domain-containing protein</fullName>
    </submittedName>
</protein>
<evidence type="ECO:0000256" key="1">
    <source>
        <dbReference type="SAM" id="Phobius"/>
    </source>
</evidence>
<dbReference type="AlphaFoldDB" id="A0A4R5VPL4"/>
<feature type="transmembrane region" description="Helical" evidence="1">
    <location>
        <begin position="21"/>
        <end position="39"/>
    </location>
</feature>
<keyword evidence="1" id="KW-0472">Membrane</keyword>
<reference evidence="3 4" key="1">
    <citation type="submission" date="2019-03" db="EMBL/GenBank/DDBJ databases">
        <title>Bacillus niacini sp. nov. a Nicotinate-Metabolizing Mesophile Isolated from Soil.</title>
        <authorList>
            <person name="Zhang G."/>
        </authorList>
    </citation>
    <scope>NUCLEOTIDE SEQUENCE [LARGE SCALE GENOMIC DNA]</scope>
    <source>
        <strain evidence="3 4">WN066</strain>
    </source>
</reference>
<feature type="transmembrane region" description="Helical" evidence="1">
    <location>
        <begin position="218"/>
        <end position="238"/>
    </location>
</feature>
<evidence type="ECO:0000313" key="3">
    <source>
        <dbReference type="EMBL" id="TDK60368.1"/>
    </source>
</evidence>
<sequence>MKKVERNERIDTLDYLRGFSLLGIILVNILAMLSAQKPLPNTQDAFYQRFLFLFVEGRFYPIFSFLFGVGMYIFLTRAERKGKNATILFLRRIIVLFIFGFIHFIFQPGEALTVYASCGLILLPFYKVRKEINLAIGILLLILFAILAMKIFMTVPLILLGLAAGQYRVFEEITHKRKQITIFTVSAFLLAALGLFFQYQHMPLAPFNPFHINRFLTIGIMIGPIVSAFYVGILILLLQSQFFQKILSPLKSYGRMSLTNYVSQTVFILVVGKAFDLFRHITYLHTLYICLVIYFIQLLFSAIWLRFFQYGPLEWIWRLATYKEKP</sequence>
<dbReference type="EMBL" id="SMYO01000007">
    <property type="protein sequence ID" value="TDK60368.1"/>
    <property type="molecule type" value="Genomic_DNA"/>
</dbReference>
<feature type="transmembrane region" description="Helical" evidence="1">
    <location>
        <begin position="287"/>
        <end position="307"/>
    </location>
</feature>
<dbReference type="InterPro" id="IPR052529">
    <property type="entry name" value="Bact_Transport_Assoc"/>
</dbReference>
<keyword evidence="1" id="KW-0812">Transmembrane</keyword>
<dbReference type="PANTHER" id="PTHR30590">
    <property type="entry name" value="INNER MEMBRANE PROTEIN"/>
    <property type="match status" value="1"/>
</dbReference>
<feature type="domain" description="DUF418" evidence="2">
    <location>
        <begin position="165"/>
        <end position="323"/>
    </location>
</feature>
<dbReference type="Proteomes" id="UP000295132">
    <property type="component" value="Unassembled WGS sequence"/>
</dbReference>
<evidence type="ECO:0000313" key="4">
    <source>
        <dbReference type="Proteomes" id="UP000295132"/>
    </source>
</evidence>
<dbReference type="Pfam" id="PF04235">
    <property type="entry name" value="DUF418"/>
    <property type="match status" value="1"/>
</dbReference>
<feature type="transmembrane region" description="Helical" evidence="1">
    <location>
        <begin position="87"/>
        <end position="106"/>
    </location>
</feature>
<proteinExistence type="predicted"/>
<comment type="caution">
    <text evidence="3">The sequence shown here is derived from an EMBL/GenBank/DDBJ whole genome shotgun (WGS) entry which is preliminary data.</text>
</comment>
<dbReference type="InterPro" id="IPR007349">
    <property type="entry name" value="DUF418"/>
</dbReference>
<dbReference type="PANTHER" id="PTHR30590:SF3">
    <property type="entry name" value="HYPOTHETICAL MEMBRANE SPANNING PROTEIN"/>
    <property type="match status" value="1"/>
</dbReference>
<evidence type="ECO:0000259" key="2">
    <source>
        <dbReference type="Pfam" id="PF04235"/>
    </source>
</evidence>
<name>A0A4R5VPL4_9BACI</name>
<dbReference type="RefSeq" id="WP_133336089.1">
    <property type="nucleotide sequence ID" value="NZ_SMYO01000007.1"/>
</dbReference>